<feature type="compositionally biased region" description="Low complexity" evidence="1">
    <location>
        <begin position="76"/>
        <end position="87"/>
    </location>
</feature>
<name>A0AAV6UPA0_9ARAC</name>
<dbReference type="SUPFAM" id="SSF47769">
    <property type="entry name" value="SAM/Pointed domain"/>
    <property type="match status" value="1"/>
</dbReference>
<keyword evidence="3" id="KW-1185">Reference proteome</keyword>
<organism evidence="2 3">
    <name type="scientific">Oedothorax gibbosus</name>
    <dbReference type="NCBI Taxonomy" id="931172"/>
    <lineage>
        <taxon>Eukaryota</taxon>
        <taxon>Metazoa</taxon>
        <taxon>Ecdysozoa</taxon>
        <taxon>Arthropoda</taxon>
        <taxon>Chelicerata</taxon>
        <taxon>Arachnida</taxon>
        <taxon>Araneae</taxon>
        <taxon>Araneomorphae</taxon>
        <taxon>Entelegynae</taxon>
        <taxon>Araneoidea</taxon>
        <taxon>Linyphiidae</taxon>
        <taxon>Erigoninae</taxon>
        <taxon>Oedothorax</taxon>
    </lineage>
</organism>
<reference evidence="2 3" key="1">
    <citation type="journal article" date="2022" name="Nat. Ecol. Evol.">
        <title>A masculinizing supergene underlies an exaggerated male reproductive morph in a spider.</title>
        <authorList>
            <person name="Hendrickx F."/>
            <person name="De Corte Z."/>
            <person name="Sonet G."/>
            <person name="Van Belleghem S.M."/>
            <person name="Kostlbacher S."/>
            <person name="Vangestel C."/>
        </authorList>
    </citation>
    <scope>NUCLEOTIDE SEQUENCE [LARGE SCALE GENOMIC DNA]</scope>
    <source>
        <strain evidence="2">W744_W776</strain>
    </source>
</reference>
<evidence type="ECO:0008006" key="4">
    <source>
        <dbReference type="Google" id="ProtNLM"/>
    </source>
</evidence>
<accession>A0AAV6UPA0</accession>
<feature type="region of interest" description="Disordered" evidence="1">
    <location>
        <begin position="61"/>
        <end position="87"/>
    </location>
</feature>
<dbReference type="PANTHER" id="PTHR31025">
    <property type="entry name" value="SI:CH211-196P9.1-RELATED"/>
    <property type="match status" value="1"/>
</dbReference>
<evidence type="ECO:0000313" key="3">
    <source>
        <dbReference type="Proteomes" id="UP000827092"/>
    </source>
</evidence>
<dbReference type="Gene3D" id="1.10.150.50">
    <property type="entry name" value="Transcription Factor, Ets-1"/>
    <property type="match status" value="1"/>
</dbReference>
<dbReference type="Proteomes" id="UP000827092">
    <property type="component" value="Unassembled WGS sequence"/>
</dbReference>
<proteinExistence type="predicted"/>
<evidence type="ECO:0000256" key="1">
    <source>
        <dbReference type="SAM" id="MobiDB-lite"/>
    </source>
</evidence>
<feature type="compositionally biased region" description="Basic and acidic residues" evidence="1">
    <location>
        <begin position="61"/>
        <end position="75"/>
    </location>
</feature>
<dbReference type="InterPro" id="IPR013761">
    <property type="entry name" value="SAM/pointed_sf"/>
</dbReference>
<protein>
    <recommendedName>
        <fullName evidence="4">SAM domain-containing protein</fullName>
    </recommendedName>
</protein>
<gene>
    <name evidence="2" type="ORF">JTE90_018644</name>
</gene>
<dbReference type="PANTHER" id="PTHR31025:SF9">
    <property type="entry name" value="SI:DKEY-286J15.1"/>
    <property type="match status" value="1"/>
</dbReference>
<evidence type="ECO:0000313" key="2">
    <source>
        <dbReference type="EMBL" id="KAG8185426.1"/>
    </source>
</evidence>
<dbReference type="AlphaFoldDB" id="A0AAV6UPA0"/>
<sequence>MEAVSSKLTEWGFESLVETFISHQIDEEALLLLDREALQTLVPQIGILLKLQKKIDEFKQEKENPNESISQDEHSPISTSYSETASSPSTSIINKVLNTTPTSRYSNVSFDVAAIVSEKNFEINEKLQSGQTITYLEKLKLSRTLVKYCLVKKYGAFPPSQVKEDLARNLIYTFPSLKGLDGTGYEQWFCKGVKDKNGKTSPNRGYLEENIRNWRQRLSATDKQKYGIKIYSKSNPKILSPKVPCPMDIEVTHQFIAKQQWLKENHAPADIVSQYMSETSLERHQHIIATRPSITDILESWPKLLHVDLIDQDFTNVYSQEQCGSLCREFSTIARSVLVQGKNCGRPAAERYTISLFAEIDLTDSERLGKQAFYLYCNVHLICGVVWVSGRRISSLIWIFVFNCNLT</sequence>
<dbReference type="EMBL" id="JAFNEN010000336">
    <property type="protein sequence ID" value="KAG8185426.1"/>
    <property type="molecule type" value="Genomic_DNA"/>
</dbReference>
<comment type="caution">
    <text evidence="2">The sequence shown here is derived from an EMBL/GenBank/DDBJ whole genome shotgun (WGS) entry which is preliminary data.</text>
</comment>